<sequence length="136" mass="15182">MAARNPLNRPLAEGIARVGFRQWYARELLSSHAHMALALFAAVALIASFEAFHGASAGEKLLNTAFVLVSAGITLWALRRYLYLLMHAEEMANQANCPQCKAYGQLRLQDSVQEPRARLVPVCCKRCEFCWSIEEA</sequence>
<evidence type="ECO:0000313" key="3">
    <source>
        <dbReference type="Proteomes" id="UP001152876"/>
    </source>
</evidence>
<protein>
    <submittedName>
        <fullName evidence="2">Uncharacterized protein</fullName>
    </submittedName>
</protein>
<gene>
    <name evidence="2" type="ORF">H010_10026</name>
</gene>
<accession>A0A9X4S9V3</accession>
<dbReference type="RefSeq" id="WP_157572070.1">
    <property type="nucleotide sequence ID" value="NZ_AOGK01000007.1"/>
</dbReference>
<dbReference type="Proteomes" id="UP001152876">
    <property type="component" value="Unassembled WGS sequence"/>
</dbReference>
<keyword evidence="1" id="KW-0472">Membrane</keyword>
<keyword evidence="3" id="KW-1185">Reference proteome</keyword>
<keyword evidence="1" id="KW-0812">Transmembrane</keyword>
<organism evidence="2 3">
    <name type="scientific">Hydrogenophaga taeniospiralis CCUG 15921</name>
    <dbReference type="NCBI Taxonomy" id="1281780"/>
    <lineage>
        <taxon>Bacteria</taxon>
        <taxon>Pseudomonadati</taxon>
        <taxon>Pseudomonadota</taxon>
        <taxon>Betaproteobacteria</taxon>
        <taxon>Burkholderiales</taxon>
        <taxon>Comamonadaceae</taxon>
        <taxon>Hydrogenophaga</taxon>
    </lineage>
</organism>
<feature type="transmembrane region" description="Helical" evidence="1">
    <location>
        <begin position="36"/>
        <end position="55"/>
    </location>
</feature>
<proteinExistence type="predicted"/>
<evidence type="ECO:0000256" key="1">
    <source>
        <dbReference type="SAM" id="Phobius"/>
    </source>
</evidence>
<feature type="transmembrane region" description="Helical" evidence="1">
    <location>
        <begin position="61"/>
        <end position="78"/>
    </location>
</feature>
<name>A0A9X4S9V3_9BURK</name>
<dbReference type="EMBL" id="AOGK01000007">
    <property type="protein sequence ID" value="MDG5975589.1"/>
    <property type="molecule type" value="Genomic_DNA"/>
</dbReference>
<evidence type="ECO:0000313" key="2">
    <source>
        <dbReference type="EMBL" id="MDG5975589.1"/>
    </source>
</evidence>
<reference evidence="2" key="1">
    <citation type="submission" date="2013-01" db="EMBL/GenBank/DDBJ databases">
        <title>Genome draft of Hydrogenophaga taeniospiralis 2K1.</title>
        <authorList>
            <person name="Gomila M."/>
            <person name="Lalucat J."/>
        </authorList>
    </citation>
    <scope>NUCLEOTIDE SEQUENCE</scope>
    <source>
        <strain evidence="2">CCUG 15921</strain>
    </source>
</reference>
<dbReference type="AlphaFoldDB" id="A0A9X4S9V3"/>
<dbReference type="OrthoDB" id="8857517at2"/>
<comment type="caution">
    <text evidence="2">The sequence shown here is derived from an EMBL/GenBank/DDBJ whole genome shotgun (WGS) entry which is preliminary data.</text>
</comment>
<keyword evidence="1" id="KW-1133">Transmembrane helix</keyword>